<evidence type="ECO:0000259" key="4">
    <source>
        <dbReference type="Pfam" id="PF00294"/>
    </source>
</evidence>
<dbReference type="GO" id="GO:0016301">
    <property type="term" value="F:kinase activity"/>
    <property type="evidence" value="ECO:0007669"/>
    <property type="project" value="UniProtKB-KW"/>
</dbReference>
<sequence>MLFFLKCAAKVIGYFEICNIFAKKISGMDKIIGLGNALVDVLATLDSDEILAEMELPKGSMTLIDEDKLLKINKYFSRVKTHLATGGSAGNAIRGMAQLGAGTGFIGKVNNDSYGNFYRESLLKRGTEANLLLSDTLPSGVASTFISPDGERTFGTYLGAASTLKAEDLSLEMFKGYTYLFIEGYLVQEHDMILRAIELAKEAGLQVCLDMASYNIVAGDHEFFSLLVNKYVDIVFANEEEAKAFTGKEPEEALDVIAKMCSIAIVKVGARGSLIRKGTEEVRVEAVPVAKVVDTTGAGDFFAAGFLYGLTCGYSLEKCGKIGSILSGEVIQVIGTELPDSKWEKIKEDIIMIN</sequence>
<reference evidence="5 6" key="1">
    <citation type="submission" date="2011-02" db="EMBL/GenBank/DDBJ databases">
        <authorList>
            <person name="Weinstock G."/>
            <person name="Sodergren E."/>
            <person name="Clifton S."/>
            <person name="Fulton L."/>
            <person name="Fulton B."/>
            <person name="Courtney L."/>
            <person name="Fronick C."/>
            <person name="Harrison M."/>
            <person name="Strong C."/>
            <person name="Farmer C."/>
            <person name="Delahaunty K."/>
            <person name="Markovic C."/>
            <person name="Hall O."/>
            <person name="Minx P."/>
            <person name="Tomlinson C."/>
            <person name="Mitreva M."/>
            <person name="Hou S."/>
            <person name="Chen J."/>
            <person name="Wollam A."/>
            <person name="Pepin K.H."/>
            <person name="Johnson M."/>
            <person name="Bhonagiri V."/>
            <person name="Zhang X."/>
            <person name="Suruliraj S."/>
            <person name="Warren W."/>
            <person name="Chinwalla A."/>
            <person name="Mardis E.R."/>
            <person name="Wilson R.K."/>
        </authorList>
    </citation>
    <scope>NUCLEOTIDE SEQUENCE [LARGE SCALE GENOMIC DNA]</scope>
    <source>
        <strain evidence="5 6">YIT 12056</strain>
    </source>
</reference>
<dbReference type="InterPro" id="IPR011611">
    <property type="entry name" value="PfkB_dom"/>
</dbReference>
<dbReference type="Gene3D" id="3.40.1190.20">
    <property type="match status" value="1"/>
</dbReference>
<evidence type="ECO:0000313" key="5">
    <source>
        <dbReference type="EMBL" id="EGF51073.1"/>
    </source>
</evidence>
<dbReference type="CDD" id="cd01168">
    <property type="entry name" value="adenosine_kinase"/>
    <property type="match status" value="1"/>
</dbReference>
<name>A0ABN0CM93_9BACE</name>
<feature type="domain" description="Carbohydrate kinase PfkB" evidence="4">
    <location>
        <begin position="81"/>
        <end position="339"/>
    </location>
</feature>
<comment type="caution">
    <text evidence="5">The sequence shown here is derived from an EMBL/GenBank/DDBJ whole genome shotgun (WGS) entry which is preliminary data.</text>
</comment>
<dbReference type="SUPFAM" id="SSF53613">
    <property type="entry name" value="Ribokinase-like"/>
    <property type="match status" value="1"/>
</dbReference>
<accession>A0ABN0CM93</accession>
<protein>
    <submittedName>
        <fullName evidence="5">Kinase, PfkB family</fullName>
    </submittedName>
</protein>
<keyword evidence="2" id="KW-0808">Transferase</keyword>
<evidence type="ECO:0000313" key="6">
    <source>
        <dbReference type="Proteomes" id="UP000010321"/>
    </source>
</evidence>
<keyword evidence="6" id="KW-1185">Reference proteome</keyword>
<dbReference type="InterPro" id="IPR029056">
    <property type="entry name" value="Ribokinase-like"/>
</dbReference>
<dbReference type="EMBL" id="AFBM01000023">
    <property type="protein sequence ID" value="EGF51073.1"/>
    <property type="molecule type" value="Genomic_DNA"/>
</dbReference>
<dbReference type="Pfam" id="PF00294">
    <property type="entry name" value="PfkB"/>
    <property type="match status" value="1"/>
</dbReference>
<gene>
    <name evidence="5" type="ORF">HMPREF9445_02064</name>
</gene>
<evidence type="ECO:0000256" key="1">
    <source>
        <dbReference type="ARBA" id="ARBA00010688"/>
    </source>
</evidence>
<proteinExistence type="inferred from homology"/>
<organism evidence="5 6">
    <name type="scientific">Bacteroides clarus YIT 12056</name>
    <dbReference type="NCBI Taxonomy" id="762984"/>
    <lineage>
        <taxon>Bacteria</taxon>
        <taxon>Pseudomonadati</taxon>
        <taxon>Bacteroidota</taxon>
        <taxon>Bacteroidia</taxon>
        <taxon>Bacteroidales</taxon>
        <taxon>Bacteroidaceae</taxon>
        <taxon>Bacteroides</taxon>
    </lineage>
</organism>
<dbReference type="InterPro" id="IPR052700">
    <property type="entry name" value="Carb_kinase_PfkB-like"/>
</dbReference>
<dbReference type="InterPro" id="IPR002173">
    <property type="entry name" value="Carboh/pur_kinase_PfkB_CS"/>
</dbReference>
<dbReference type="PANTHER" id="PTHR43320">
    <property type="entry name" value="SUGAR KINASE"/>
    <property type="match status" value="1"/>
</dbReference>
<comment type="similarity">
    <text evidence="1">Belongs to the carbohydrate kinase PfkB family.</text>
</comment>
<dbReference type="Proteomes" id="UP000010321">
    <property type="component" value="Unassembled WGS sequence"/>
</dbReference>
<evidence type="ECO:0000256" key="3">
    <source>
        <dbReference type="ARBA" id="ARBA00022777"/>
    </source>
</evidence>
<keyword evidence="3 5" id="KW-0418">Kinase</keyword>
<dbReference type="PROSITE" id="PS00584">
    <property type="entry name" value="PFKB_KINASES_2"/>
    <property type="match status" value="1"/>
</dbReference>
<dbReference type="PANTHER" id="PTHR43320:SF3">
    <property type="entry name" value="CARBOHYDRATE KINASE PFKB DOMAIN-CONTAINING PROTEIN"/>
    <property type="match status" value="1"/>
</dbReference>
<evidence type="ECO:0000256" key="2">
    <source>
        <dbReference type="ARBA" id="ARBA00022679"/>
    </source>
</evidence>